<dbReference type="SMART" id="SM00904">
    <property type="entry name" value="Flavokinase"/>
    <property type="match status" value="1"/>
</dbReference>
<dbReference type="Pfam" id="PF01687">
    <property type="entry name" value="Flavokinase"/>
    <property type="match status" value="1"/>
</dbReference>
<evidence type="ECO:0000256" key="2">
    <source>
        <dbReference type="ARBA" id="ARBA00012105"/>
    </source>
</evidence>
<dbReference type="SUPFAM" id="SSF82114">
    <property type="entry name" value="Riboflavin kinase-like"/>
    <property type="match status" value="1"/>
</dbReference>
<name>A0AAV7KCM8_9METZ</name>
<evidence type="ECO:0000256" key="5">
    <source>
        <dbReference type="ARBA" id="ARBA00022679"/>
    </source>
</evidence>
<dbReference type="EMBL" id="JAKMXF010000088">
    <property type="protein sequence ID" value="KAI6658635.1"/>
    <property type="molecule type" value="Genomic_DNA"/>
</dbReference>
<dbReference type="GO" id="GO:0009398">
    <property type="term" value="P:FMN biosynthetic process"/>
    <property type="evidence" value="ECO:0007669"/>
    <property type="project" value="TreeGrafter"/>
</dbReference>
<dbReference type="InterPro" id="IPR015865">
    <property type="entry name" value="Riboflavin_kinase_bac/euk"/>
</dbReference>
<dbReference type="PANTHER" id="PTHR22749:SF6">
    <property type="entry name" value="RIBOFLAVIN KINASE"/>
    <property type="match status" value="1"/>
</dbReference>
<keyword evidence="3" id="KW-0285">Flavoprotein</keyword>
<gene>
    <name evidence="9" type="ORF">LOD99_15433</name>
</gene>
<keyword evidence="6" id="KW-0547">Nucleotide-binding</keyword>
<comment type="pathway">
    <text evidence="1">Cofactor biosynthesis; FMN biosynthesis; FMN from riboflavin (ATP route): step 1/1.</text>
</comment>
<dbReference type="GO" id="GO:0005524">
    <property type="term" value="F:ATP binding"/>
    <property type="evidence" value="ECO:0007669"/>
    <property type="project" value="UniProtKB-KW"/>
</dbReference>
<accession>A0AAV7KCM8</accession>
<keyword evidence="5" id="KW-0808">Transferase</keyword>
<evidence type="ECO:0000256" key="1">
    <source>
        <dbReference type="ARBA" id="ARBA00005201"/>
    </source>
</evidence>
<proteinExistence type="predicted"/>
<evidence type="ECO:0000256" key="6">
    <source>
        <dbReference type="ARBA" id="ARBA00022741"/>
    </source>
</evidence>
<feature type="domain" description="Riboflavin kinase" evidence="8">
    <location>
        <begin position="5"/>
        <end position="128"/>
    </location>
</feature>
<dbReference type="InterPro" id="IPR023465">
    <property type="entry name" value="Riboflavin_kinase_dom_sf"/>
</dbReference>
<dbReference type="InterPro" id="IPR023468">
    <property type="entry name" value="Riboflavin_kinase"/>
</dbReference>
<evidence type="ECO:0000256" key="4">
    <source>
        <dbReference type="ARBA" id="ARBA00022643"/>
    </source>
</evidence>
<reference evidence="9 10" key="1">
    <citation type="journal article" date="2023" name="BMC Biol.">
        <title>The compact genome of the sponge Oopsacas minuta (Hexactinellida) is lacking key metazoan core genes.</title>
        <authorList>
            <person name="Santini S."/>
            <person name="Schenkelaars Q."/>
            <person name="Jourda C."/>
            <person name="Duchesne M."/>
            <person name="Belahbib H."/>
            <person name="Rocher C."/>
            <person name="Selva M."/>
            <person name="Riesgo A."/>
            <person name="Vervoort M."/>
            <person name="Leys S.P."/>
            <person name="Kodjabachian L."/>
            <person name="Le Bivic A."/>
            <person name="Borchiellini C."/>
            <person name="Claverie J.M."/>
            <person name="Renard E."/>
        </authorList>
    </citation>
    <scope>NUCLEOTIDE SEQUENCE [LARGE SCALE GENOMIC DNA]</scope>
    <source>
        <strain evidence="9">SPO-2</strain>
    </source>
</reference>
<keyword evidence="7" id="KW-0067">ATP-binding</keyword>
<evidence type="ECO:0000313" key="10">
    <source>
        <dbReference type="Proteomes" id="UP001165289"/>
    </source>
</evidence>
<dbReference type="GO" id="GO:0009231">
    <property type="term" value="P:riboflavin biosynthetic process"/>
    <property type="evidence" value="ECO:0007669"/>
    <property type="project" value="InterPro"/>
</dbReference>
<evidence type="ECO:0000256" key="7">
    <source>
        <dbReference type="ARBA" id="ARBA00022840"/>
    </source>
</evidence>
<protein>
    <recommendedName>
        <fullName evidence="2">riboflavin kinase</fullName>
        <ecNumber evidence="2">2.7.1.26</ecNumber>
    </recommendedName>
</protein>
<evidence type="ECO:0000259" key="8">
    <source>
        <dbReference type="SMART" id="SM00904"/>
    </source>
</evidence>
<dbReference type="Proteomes" id="UP001165289">
    <property type="component" value="Unassembled WGS sequence"/>
</dbReference>
<keyword evidence="4" id="KW-0288">FMN</keyword>
<dbReference type="PANTHER" id="PTHR22749">
    <property type="entry name" value="RIBOFLAVIN KINASE/FMN ADENYLYLTRANSFERASE"/>
    <property type="match status" value="1"/>
</dbReference>
<dbReference type="GO" id="GO:0005739">
    <property type="term" value="C:mitochondrion"/>
    <property type="evidence" value="ECO:0007669"/>
    <property type="project" value="TreeGrafter"/>
</dbReference>
<evidence type="ECO:0000313" key="9">
    <source>
        <dbReference type="EMBL" id="KAI6658635.1"/>
    </source>
</evidence>
<sequence length="146" mass="16594">MEPAFLKGVVVKGFGRGSRQLGVPTANFPEEVVAQLPPMREGVYFGWAQVAEDEVRGMVMSLGFNPYYKNTHKSVETHVLHKYEQDFYGEQLAICVLGFIREMTDFKSLESLVEAIHGDIKTTKECLDSGEYEKYKHELVKYSLAH</sequence>
<dbReference type="Gene3D" id="2.40.30.30">
    <property type="entry name" value="Riboflavin kinase-like"/>
    <property type="match status" value="1"/>
</dbReference>
<evidence type="ECO:0000256" key="3">
    <source>
        <dbReference type="ARBA" id="ARBA00022630"/>
    </source>
</evidence>
<dbReference type="AlphaFoldDB" id="A0AAV7KCM8"/>
<keyword evidence="10" id="KW-1185">Reference proteome</keyword>
<dbReference type="EC" id="2.7.1.26" evidence="2"/>
<comment type="caution">
    <text evidence="9">The sequence shown here is derived from an EMBL/GenBank/DDBJ whole genome shotgun (WGS) entry which is preliminary data.</text>
</comment>
<keyword evidence="9" id="KW-0418">Kinase</keyword>
<organism evidence="9 10">
    <name type="scientific">Oopsacas minuta</name>
    <dbReference type="NCBI Taxonomy" id="111878"/>
    <lineage>
        <taxon>Eukaryota</taxon>
        <taxon>Metazoa</taxon>
        <taxon>Porifera</taxon>
        <taxon>Hexactinellida</taxon>
        <taxon>Hexasterophora</taxon>
        <taxon>Lyssacinosida</taxon>
        <taxon>Leucopsacidae</taxon>
        <taxon>Oopsacas</taxon>
    </lineage>
</organism>
<dbReference type="GO" id="GO:0008531">
    <property type="term" value="F:riboflavin kinase activity"/>
    <property type="evidence" value="ECO:0007669"/>
    <property type="project" value="UniProtKB-EC"/>
</dbReference>